<dbReference type="EMBL" id="CP036298">
    <property type="protein sequence ID" value="QDV26291.1"/>
    <property type="molecule type" value="Genomic_DNA"/>
</dbReference>
<accession>A0A518GCG3</accession>
<dbReference type="KEGG" id="ahel:Q31a_46630"/>
<organism evidence="1 2">
    <name type="scientific">Aureliella helgolandensis</name>
    <dbReference type="NCBI Taxonomy" id="2527968"/>
    <lineage>
        <taxon>Bacteria</taxon>
        <taxon>Pseudomonadati</taxon>
        <taxon>Planctomycetota</taxon>
        <taxon>Planctomycetia</taxon>
        <taxon>Pirellulales</taxon>
        <taxon>Pirellulaceae</taxon>
        <taxon>Aureliella</taxon>
    </lineage>
</organism>
<protein>
    <submittedName>
        <fullName evidence="1">Uncharacterized protein</fullName>
    </submittedName>
</protein>
<evidence type="ECO:0000313" key="1">
    <source>
        <dbReference type="EMBL" id="QDV26291.1"/>
    </source>
</evidence>
<gene>
    <name evidence="1" type="ORF">Q31a_46630</name>
</gene>
<evidence type="ECO:0000313" key="2">
    <source>
        <dbReference type="Proteomes" id="UP000318017"/>
    </source>
</evidence>
<sequence>MSSKRVLLSAYGFRPTVSRLKLSADSSQAGSSQPDCAPERNSGSQLAFELVQRYVAVANRRPCGRSKYQTFQIPNAPSTKRSEYQAFRVPSVPSTKRSEYQAFRLSAALNIARIG</sequence>
<reference evidence="1 2" key="1">
    <citation type="submission" date="2019-02" db="EMBL/GenBank/DDBJ databases">
        <title>Deep-cultivation of Planctomycetes and their phenomic and genomic characterization uncovers novel biology.</title>
        <authorList>
            <person name="Wiegand S."/>
            <person name="Jogler M."/>
            <person name="Boedeker C."/>
            <person name="Pinto D."/>
            <person name="Vollmers J."/>
            <person name="Rivas-Marin E."/>
            <person name="Kohn T."/>
            <person name="Peeters S.H."/>
            <person name="Heuer A."/>
            <person name="Rast P."/>
            <person name="Oberbeckmann S."/>
            <person name="Bunk B."/>
            <person name="Jeske O."/>
            <person name="Meyerdierks A."/>
            <person name="Storesund J.E."/>
            <person name="Kallscheuer N."/>
            <person name="Luecker S."/>
            <person name="Lage O.M."/>
            <person name="Pohl T."/>
            <person name="Merkel B.J."/>
            <person name="Hornburger P."/>
            <person name="Mueller R.-W."/>
            <person name="Bruemmer F."/>
            <person name="Labrenz M."/>
            <person name="Spormann A.M."/>
            <person name="Op den Camp H."/>
            <person name="Overmann J."/>
            <person name="Amann R."/>
            <person name="Jetten M.S.M."/>
            <person name="Mascher T."/>
            <person name="Medema M.H."/>
            <person name="Devos D.P."/>
            <person name="Kaster A.-K."/>
            <person name="Ovreas L."/>
            <person name="Rohde M."/>
            <person name="Galperin M.Y."/>
            <person name="Jogler C."/>
        </authorList>
    </citation>
    <scope>NUCLEOTIDE SEQUENCE [LARGE SCALE GENOMIC DNA]</scope>
    <source>
        <strain evidence="1 2">Q31a</strain>
    </source>
</reference>
<name>A0A518GCG3_9BACT</name>
<dbReference type="AlphaFoldDB" id="A0A518GCG3"/>
<keyword evidence="2" id="KW-1185">Reference proteome</keyword>
<proteinExistence type="predicted"/>
<dbReference type="Proteomes" id="UP000318017">
    <property type="component" value="Chromosome"/>
</dbReference>